<dbReference type="PATRIC" id="fig|1300222.3.peg.2529"/>
<evidence type="ECO:0000313" key="3">
    <source>
        <dbReference type="EMBL" id="EMT52397.1"/>
    </source>
</evidence>
<proteinExistence type="predicted"/>
<accession>M8DG23</accession>
<dbReference type="STRING" id="1300222.I532_12109"/>
<keyword evidence="4" id="KW-1185">Reference proteome</keyword>
<dbReference type="EMBL" id="APBN01000004">
    <property type="protein sequence ID" value="EMT52397.1"/>
    <property type="molecule type" value="Genomic_DNA"/>
</dbReference>
<dbReference type="InterPro" id="IPR017582">
    <property type="entry name" value="SelU"/>
</dbReference>
<dbReference type="Gene3D" id="3.40.250.10">
    <property type="entry name" value="Rhodanese-like domain"/>
    <property type="match status" value="1"/>
</dbReference>
<organism evidence="3 4">
    <name type="scientific">Brevibacillus borstelensis AK1</name>
    <dbReference type="NCBI Taxonomy" id="1300222"/>
    <lineage>
        <taxon>Bacteria</taxon>
        <taxon>Bacillati</taxon>
        <taxon>Bacillota</taxon>
        <taxon>Bacilli</taxon>
        <taxon>Bacillales</taxon>
        <taxon>Paenibacillaceae</taxon>
        <taxon>Brevibacillus</taxon>
    </lineage>
</organism>
<dbReference type="SUPFAM" id="SSF52540">
    <property type="entry name" value="P-loop containing nucleoside triphosphate hydrolases"/>
    <property type="match status" value="1"/>
</dbReference>
<protein>
    <submittedName>
        <fullName evidence="3">tRNA 2-selenouridine synthase</fullName>
    </submittedName>
</protein>
<name>M8DG23_9BACL</name>
<dbReference type="InterPro" id="IPR001763">
    <property type="entry name" value="Rhodanese-like_dom"/>
</dbReference>
<dbReference type="InterPro" id="IPR027417">
    <property type="entry name" value="P-loop_NTPase"/>
</dbReference>
<dbReference type="SUPFAM" id="SSF52821">
    <property type="entry name" value="Rhodanese/Cell cycle control phosphatase"/>
    <property type="match status" value="1"/>
</dbReference>
<evidence type="ECO:0000313" key="4">
    <source>
        <dbReference type="Proteomes" id="UP000012081"/>
    </source>
</evidence>
<dbReference type="Proteomes" id="UP000012081">
    <property type="component" value="Unassembled WGS sequence"/>
</dbReference>
<sequence>MTLQDITVEEMLHRGYANLIDVRSPGEFARDTIPGAVNIPLFSDSERAQVGTAYKREGQAAAQWLGMQIVSPKMETLMEAIRQRGEETGEPPVIFCWRGGMRSRAMATFSTFAGVPVRRLIGGYRAYRKHVVGTIEPYELNRPVFLLHGMTGVGKTELLRHLEASGLPVLDLERMAGHRGSVFGHIGKGKPANQKMFDARLFETLRRLKDAPYFVMEAESRRIGNALLPPFLLQAKEQAVHILLTAPLEVRVQRLYDEYVTPFSWRPDFAEKIKDAYLKIARRIPTAQAKLLTEALQAGDYRQAIASLLVHYYDPRYQYKQRDYVTEIHECVDAADLEAAGKSIQALIEKYLPVR</sequence>
<dbReference type="GO" id="GO:0002098">
    <property type="term" value="P:tRNA wobble uridine modification"/>
    <property type="evidence" value="ECO:0007669"/>
    <property type="project" value="InterPro"/>
</dbReference>
<keyword evidence="1" id="KW-0711">Selenium</keyword>
<dbReference type="RefSeq" id="WP_003388502.1">
    <property type="nucleotide sequence ID" value="NZ_APBN01000004.1"/>
</dbReference>
<comment type="caution">
    <text evidence="3">The sequence shown here is derived from an EMBL/GenBank/DDBJ whole genome shotgun (WGS) entry which is preliminary data.</text>
</comment>
<dbReference type="Pfam" id="PF26341">
    <property type="entry name" value="AAA_SelU"/>
    <property type="match status" value="1"/>
</dbReference>
<dbReference type="PANTHER" id="PTHR30401:SF0">
    <property type="entry name" value="TRNA 2-SELENOURIDINE SYNTHASE"/>
    <property type="match status" value="1"/>
</dbReference>
<dbReference type="AlphaFoldDB" id="M8DG23"/>
<gene>
    <name evidence="3" type="ORF">I532_12109</name>
</gene>
<dbReference type="NCBIfam" id="TIGR03167">
    <property type="entry name" value="tRNA_sel_U_synt"/>
    <property type="match status" value="1"/>
</dbReference>
<evidence type="ECO:0000259" key="2">
    <source>
        <dbReference type="PROSITE" id="PS50206"/>
    </source>
</evidence>
<feature type="domain" description="Rhodanese" evidence="2">
    <location>
        <begin position="19"/>
        <end position="136"/>
    </location>
</feature>
<dbReference type="SMART" id="SM00450">
    <property type="entry name" value="RHOD"/>
    <property type="match status" value="1"/>
</dbReference>
<dbReference type="NCBIfam" id="NF008750">
    <property type="entry name" value="PRK11784.1-2"/>
    <property type="match status" value="1"/>
</dbReference>
<dbReference type="InterPro" id="IPR036873">
    <property type="entry name" value="Rhodanese-like_dom_sf"/>
</dbReference>
<dbReference type="GO" id="GO:0043828">
    <property type="term" value="F:tRNA 2-selenouridine synthase activity"/>
    <property type="evidence" value="ECO:0007669"/>
    <property type="project" value="InterPro"/>
</dbReference>
<dbReference type="OrthoDB" id="9808735at2"/>
<evidence type="ECO:0000256" key="1">
    <source>
        <dbReference type="ARBA" id="ARBA00023266"/>
    </source>
</evidence>
<reference evidence="3 4" key="1">
    <citation type="submission" date="2013-03" db="EMBL/GenBank/DDBJ databases">
        <title>Assembly of a new bacterial strain Brevibacillus borstelensis AK1.</title>
        <authorList>
            <person name="Rajan I."/>
            <person name="PoliReddy D."/>
            <person name="Sugumar T."/>
            <person name="Rathinam K."/>
            <person name="Alqarawi S."/>
            <person name="Khalil A.B."/>
            <person name="Sivakumar N."/>
        </authorList>
    </citation>
    <scope>NUCLEOTIDE SEQUENCE [LARGE SCALE GENOMIC DNA]</scope>
    <source>
        <strain evidence="3 4">AK1</strain>
    </source>
</reference>
<dbReference type="Pfam" id="PF00581">
    <property type="entry name" value="Rhodanese"/>
    <property type="match status" value="1"/>
</dbReference>
<dbReference type="PANTHER" id="PTHR30401">
    <property type="entry name" value="TRNA 2-SELENOURIDINE SYNTHASE"/>
    <property type="match status" value="1"/>
</dbReference>
<dbReference type="InterPro" id="IPR058840">
    <property type="entry name" value="AAA_SelU"/>
</dbReference>
<dbReference type="Gene3D" id="3.40.50.300">
    <property type="entry name" value="P-loop containing nucleotide triphosphate hydrolases"/>
    <property type="match status" value="1"/>
</dbReference>
<dbReference type="PROSITE" id="PS50206">
    <property type="entry name" value="RHODANESE_3"/>
    <property type="match status" value="1"/>
</dbReference>